<name>A0A9W6AZ91_9LACO</name>
<dbReference type="PANTHER" id="PTHR34980">
    <property type="entry name" value="INNER MEMBRANE PROTEIN-RELATED-RELATED"/>
    <property type="match status" value="1"/>
</dbReference>
<comment type="caution">
    <text evidence="2">The sequence shown here is derived from an EMBL/GenBank/DDBJ whole genome shotgun (WGS) entry which is preliminary data.</text>
</comment>
<feature type="transmembrane region" description="Helical" evidence="1">
    <location>
        <begin position="85"/>
        <end position="102"/>
    </location>
</feature>
<gene>
    <name evidence="2" type="ORF">WR164_02410</name>
</gene>
<feature type="transmembrane region" description="Helical" evidence="1">
    <location>
        <begin position="28"/>
        <end position="48"/>
    </location>
</feature>
<dbReference type="RefSeq" id="WP_286135719.1">
    <property type="nucleotide sequence ID" value="NZ_BRPL01000002.1"/>
</dbReference>
<dbReference type="Proteomes" id="UP001144204">
    <property type="component" value="Unassembled WGS sequence"/>
</dbReference>
<feature type="transmembrane region" description="Helical" evidence="1">
    <location>
        <begin position="60"/>
        <end position="78"/>
    </location>
</feature>
<reference evidence="2" key="2">
    <citation type="journal article" date="2023" name="PLoS ONE">
        <title>Philodulcilactobacillus myokoensis gen. nov., sp. nov., a fructophilic, acidophilic, and agar-phobic lactic acid bacterium isolated from fermented vegetable extracts.</title>
        <authorList>
            <person name="Kouya T."/>
            <person name="Ishiyama Y."/>
            <person name="Ohashi S."/>
            <person name="Kumakubo R."/>
            <person name="Yamazaki T."/>
            <person name="Otaki T."/>
        </authorList>
    </citation>
    <scope>NUCLEOTIDE SEQUENCE</scope>
    <source>
        <strain evidence="2">WR16-4</strain>
    </source>
</reference>
<dbReference type="Pfam" id="PF05656">
    <property type="entry name" value="DUF805"/>
    <property type="match status" value="1"/>
</dbReference>
<protein>
    <recommendedName>
        <fullName evidence="4">DUF805 domain-containing protein</fullName>
    </recommendedName>
</protein>
<accession>A0A9W6AZ91</accession>
<dbReference type="InterPro" id="IPR008523">
    <property type="entry name" value="DUF805"/>
</dbReference>
<sequence>MDNIDFRNAYSYYIRNFSNFEGRINRRVFWLVTIWNVLLLFVFIMIGFLMNDMKGDTMPIVMGCFFELLTFVPNFSLVTRRYHDIGLSGGWFLLTNFLPFILLNLHMIIFRIIGFALVITAIYLACKKSKIKNNKYRIE</sequence>
<dbReference type="PANTHER" id="PTHR34980:SF2">
    <property type="entry name" value="INNER MEMBRANE PROTEIN YHAH-RELATED"/>
    <property type="match status" value="1"/>
</dbReference>
<keyword evidence="1" id="KW-0812">Transmembrane</keyword>
<dbReference type="AlphaFoldDB" id="A0A9W6AZ91"/>
<feature type="transmembrane region" description="Helical" evidence="1">
    <location>
        <begin position="108"/>
        <end position="126"/>
    </location>
</feature>
<evidence type="ECO:0000256" key="1">
    <source>
        <dbReference type="SAM" id="Phobius"/>
    </source>
</evidence>
<evidence type="ECO:0008006" key="4">
    <source>
        <dbReference type="Google" id="ProtNLM"/>
    </source>
</evidence>
<evidence type="ECO:0000313" key="3">
    <source>
        <dbReference type="Proteomes" id="UP001144204"/>
    </source>
</evidence>
<dbReference type="GO" id="GO:0005886">
    <property type="term" value="C:plasma membrane"/>
    <property type="evidence" value="ECO:0007669"/>
    <property type="project" value="TreeGrafter"/>
</dbReference>
<proteinExistence type="predicted"/>
<organism evidence="2 3">
    <name type="scientific">Philodulcilactobacillus myokoensis</name>
    <dbReference type="NCBI Taxonomy" id="2929573"/>
    <lineage>
        <taxon>Bacteria</taxon>
        <taxon>Bacillati</taxon>
        <taxon>Bacillota</taxon>
        <taxon>Bacilli</taxon>
        <taxon>Lactobacillales</taxon>
        <taxon>Lactobacillaceae</taxon>
        <taxon>Philodulcilactobacillus</taxon>
    </lineage>
</organism>
<reference evidence="2" key="1">
    <citation type="submission" date="2022-07" db="EMBL/GenBank/DDBJ databases">
        <authorList>
            <person name="Kouya T."/>
            <person name="Ishiyama Y."/>
        </authorList>
    </citation>
    <scope>NUCLEOTIDE SEQUENCE</scope>
    <source>
        <strain evidence="2">WR16-4</strain>
    </source>
</reference>
<evidence type="ECO:0000313" key="2">
    <source>
        <dbReference type="EMBL" id="GLB46262.1"/>
    </source>
</evidence>
<keyword evidence="3" id="KW-1185">Reference proteome</keyword>
<dbReference type="EMBL" id="BRPL01000002">
    <property type="protein sequence ID" value="GLB46262.1"/>
    <property type="molecule type" value="Genomic_DNA"/>
</dbReference>
<keyword evidence="1" id="KW-1133">Transmembrane helix</keyword>
<keyword evidence="1" id="KW-0472">Membrane</keyword>